<dbReference type="CDD" id="cd06261">
    <property type="entry name" value="TM_PBP2"/>
    <property type="match status" value="2"/>
</dbReference>
<keyword evidence="2 5" id="KW-0812">Transmembrane</keyword>
<dbReference type="PROSITE" id="PS50928">
    <property type="entry name" value="ABC_TM1"/>
    <property type="match status" value="2"/>
</dbReference>
<dbReference type="SUPFAM" id="SSF161098">
    <property type="entry name" value="MetI-like"/>
    <property type="match status" value="2"/>
</dbReference>
<organism evidence="7 8">
    <name type="scientific">Candidatus Ignatzschineria merdigallinarum</name>
    <dbReference type="NCBI Taxonomy" id="2838621"/>
    <lineage>
        <taxon>Bacteria</taxon>
        <taxon>Pseudomonadati</taxon>
        <taxon>Pseudomonadota</taxon>
        <taxon>Gammaproteobacteria</taxon>
        <taxon>Cardiobacteriales</taxon>
        <taxon>Ignatzschineriaceae</taxon>
        <taxon>Ignatzschineria</taxon>
    </lineage>
</organism>
<dbReference type="NCBIfam" id="TIGR03262">
    <property type="entry name" value="PhnU2"/>
    <property type="match status" value="1"/>
</dbReference>
<dbReference type="InterPro" id="IPR035906">
    <property type="entry name" value="MetI-like_sf"/>
</dbReference>
<comment type="similarity">
    <text evidence="5">Belongs to the binding-protein-dependent transport system permease family.</text>
</comment>
<feature type="transmembrane region" description="Helical" evidence="5">
    <location>
        <begin position="526"/>
        <end position="550"/>
    </location>
</feature>
<accession>A0A9D1Q5E3</accession>
<feature type="transmembrane region" description="Helical" evidence="5">
    <location>
        <begin position="487"/>
        <end position="506"/>
    </location>
</feature>
<feature type="domain" description="ABC transmembrane type-1" evidence="6">
    <location>
        <begin position="352"/>
        <end position="547"/>
    </location>
</feature>
<dbReference type="InterPro" id="IPR000515">
    <property type="entry name" value="MetI-like"/>
</dbReference>
<feature type="transmembrane region" description="Helical" evidence="5">
    <location>
        <begin position="74"/>
        <end position="97"/>
    </location>
</feature>
<evidence type="ECO:0000256" key="3">
    <source>
        <dbReference type="ARBA" id="ARBA00022989"/>
    </source>
</evidence>
<evidence type="ECO:0000256" key="4">
    <source>
        <dbReference type="ARBA" id="ARBA00023136"/>
    </source>
</evidence>
<dbReference type="InterPro" id="IPR017664">
    <property type="entry name" value="AminoethylPonate_ABC_perm-1"/>
</dbReference>
<dbReference type="Gene3D" id="1.10.3720.10">
    <property type="entry name" value="MetI-like"/>
    <property type="match status" value="2"/>
</dbReference>
<dbReference type="Proteomes" id="UP000823934">
    <property type="component" value="Unassembled WGS sequence"/>
</dbReference>
<name>A0A9D1Q5E3_9GAMM</name>
<dbReference type="AlphaFoldDB" id="A0A9D1Q5E3"/>
<dbReference type="Pfam" id="PF00528">
    <property type="entry name" value="BPD_transp_1"/>
    <property type="match status" value="2"/>
</dbReference>
<evidence type="ECO:0000259" key="6">
    <source>
        <dbReference type="PROSITE" id="PS50928"/>
    </source>
</evidence>
<sequence length="564" mass="62243">MRIALHTRITPNKMIVATLMLLTTLFFILFLVAPLATVFENIFIVDPAFADSSVVHRLMAYFQQPSLLNSLKNSLSVALLVTLIIIPIAFIFAYGLTRSCMPFKGMNRAISLIPLLAPSLLSAISLIYWFGNQGIALKFWQFLGFESIYGMSGIVLAELFAIFPHVLMILTTTLTIADARLYEAADTMGTSKARKFFTITLPGCKYGIISAAMVAFTLTITDFGIPKIVGGNFDVLATDVFRLMIGQQDFQQGALVALLLLLPALFTFSIDLLIRKKHAATLTSKSVVLVPKKSTRFDLLMFGFCSLISLLMLAMLMMPIYASFVSFWPYNLSLSLINYHSILVESDLFHTIINTLTLASFTAIFGIIIIFIAAWLIEKTAGFPRIKALLRLFAMLPMAIPGLVLGIGYILFFNMPENPLNGLYHTMSILVICTIIHFFSTSFISTSSALKSIDNEFESVAYSLKTPILRTLWTVTLPISLPTLIDVARYLFINAMTTISAVIFIYSPETELAAVAILNLDDAGDVGGATAMAVIITALSTAALLFFALLEKIILHRTQRWRAA</sequence>
<keyword evidence="4 5" id="KW-0472">Membrane</keyword>
<keyword evidence="5" id="KW-0813">Transport</keyword>
<gene>
    <name evidence="7" type="ORF">H9889_03985</name>
</gene>
<feature type="transmembrane region" description="Helical" evidence="5">
    <location>
        <begin position="109"/>
        <end position="131"/>
    </location>
</feature>
<dbReference type="PANTHER" id="PTHR43496:SF1">
    <property type="entry name" value="POLYGALACTURONAN_RHAMNOGALACTURONAN TRANSPORT SYSTEM PERMEASE PROTEIN YTEP"/>
    <property type="match status" value="1"/>
</dbReference>
<feature type="transmembrane region" description="Helical" evidence="5">
    <location>
        <begin position="389"/>
        <end position="412"/>
    </location>
</feature>
<feature type="transmembrane region" description="Helical" evidence="5">
    <location>
        <begin position="151"/>
        <end position="176"/>
    </location>
</feature>
<evidence type="ECO:0000256" key="2">
    <source>
        <dbReference type="ARBA" id="ARBA00022692"/>
    </source>
</evidence>
<reference evidence="7" key="1">
    <citation type="journal article" date="2021" name="PeerJ">
        <title>Extensive microbial diversity within the chicken gut microbiome revealed by metagenomics and culture.</title>
        <authorList>
            <person name="Gilroy R."/>
            <person name="Ravi A."/>
            <person name="Getino M."/>
            <person name="Pursley I."/>
            <person name="Horton D.L."/>
            <person name="Alikhan N.F."/>
            <person name="Baker D."/>
            <person name="Gharbi K."/>
            <person name="Hall N."/>
            <person name="Watson M."/>
            <person name="Adriaenssens E.M."/>
            <person name="Foster-Nyarko E."/>
            <person name="Jarju S."/>
            <person name="Secka A."/>
            <person name="Antonio M."/>
            <person name="Oren A."/>
            <person name="Chaudhuri R.R."/>
            <person name="La Ragione R."/>
            <person name="Hildebrand F."/>
            <person name="Pallen M.J."/>
        </authorList>
    </citation>
    <scope>NUCLEOTIDE SEQUENCE</scope>
    <source>
        <strain evidence="7">CHK160-9182</strain>
    </source>
</reference>
<evidence type="ECO:0000313" key="7">
    <source>
        <dbReference type="EMBL" id="HIW06471.1"/>
    </source>
</evidence>
<evidence type="ECO:0000313" key="8">
    <source>
        <dbReference type="Proteomes" id="UP000823934"/>
    </source>
</evidence>
<dbReference type="GO" id="GO:0005886">
    <property type="term" value="C:plasma membrane"/>
    <property type="evidence" value="ECO:0007669"/>
    <property type="project" value="UniProtKB-SubCell"/>
</dbReference>
<feature type="transmembrane region" description="Helical" evidence="5">
    <location>
        <begin position="299"/>
        <end position="328"/>
    </location>
</feature>
<feature type="transmembrane region" description="Helical" evidence="5">
    <location>
        <begin position="348"/>
        <end position="377"/>
    </location>
</feature>
<dbReference type="EMBL" id="DXHP01000089">
    <property type="protein sequence ID" value="HIW06471.1"/>
    <property type="molecule type" value="Genomic_DNA"/>
</dbReference>
<comment type="subcellular location">
    <subcellularLocation>
        <location evidence="1 5">Cell membrane</location>
        <topology evidence="1 5">Multi-pass membrane protein</topology>
    </subcellularLocation>
</comment>
<protein>
    <submittedName>
        <fullName evidence="7">2-aminoethylphosphonate ABC transporter permease subunit</fullName>
    </submittedName>
</protein>
<comment type="caution">
    <text evidence="7">The sequence shown here is derived from an EMBL/GenBank/DDBJ whole genome shotgun (WGS) entry which is preliminary data.</text>
</comment>
<evidence type="ECO:0000256" key="5">
    <source>
        <dbReference type="RuleBase" id="RU363032"/>
    </source>
</evidence>
<proteinExistence type="inferred from homology"/>
<feature type="transmembrane region" description="Helical" evidence="5">
    <location>
        <begin position="196"/>
        <end position="220"/>
    </location>
</feature>
<keyword evidence="3 5" id="KW-1133">Transmembrane helix</keyword>
<reference evidence="7" key="2">
    <citation type="submission" date="2021-04" db="EMBL/GenBank/DDBJ databases">
        <authorList>
            <person name="Gilroy R."/>
        </authorList>
    </citation>
    <scope>NUCLEOTIDE SEQUENCE</scope>
    <source>
        <strain evidence="7">CHK160-9182</strain>
    </source>
</reference>
<evidence type="ECO:0000256" key="1">
    <source>
        <dbReference type="ARBA" id="ARBA00004651"/>
    </source>
</evidence>
<feature type="transmembrane region" description="Helical" evidence="5">
    <location>
        <begin position="424"/>
        <end position="444"/>
    </location>
</feature>
<dbReference type="PANTHER" id="PTHR43496">
    <property type="entry name" value="PROTEIN LPLB"/>
    <property type="match status" value="1"/>
</dbReference>
<feature type="domain" description="ABC transmembrane type-1" evidence="6">
    <location>
        <begin position="71"/>
        <end position="271"/>
    </location>
</feature>
<feature type="transmembrane region" description="Helical" evidence="5">
    <location>
        <begin position="253"/>
        <end position="274"/>
    </location>
</feature>
<dbReference type="GO" id="GO:0055085">
    <property type="term" value="P:transmembrane transport"/>
    <property type="evidence" value="ECO:0007669"/>
    <property type="project" value="InterPro"/>
</dbReference>